<evidence type="ECO:0000256" key="6">
    <source>
        <dbReference type="RuleBase" id="RU000667"/>
    </source>
</evidence>
<evidence type="ECO:0000313" key="8">
    <source>
        <dbReference type="Proteomes" id="UP000220927"/>
    </source>
</evidence>
<dbReference type="NCBIfam" id="TIGR00030">
    <property type="entry name" value="S21p"/>
    <property type="match status" value="1"/>
</dbReference>
<dbReference type="EMBL" id="CP035002">
    <property type="protein sequence ID" value="QAS83175.1"/>
    <property type="molecule type" value="Genomic_DNA"/>
</dbReference>
<reference evidence="7 8" key="1">
    <citation type="submission" date="2019-01" db="EMBL/GenBank/DDBJ databases">
        <title>Genomic insights into the origins and evolution of symbiotic genes in the Phaseolus vulgaris microsymbionts.</title>
        <authorList>
            <person name="Tong W."/>
        </authorList>
    </citation>
    <scope>NUCLEOTIDE SEQUENCE [LARGE SCALE GENOMIC DNA]</scope>
    <source>
        <strain evidence="7 8">FH23</strain>
        <plasmid evidence="8">prapfh23d</plasmid>
    </source>
</reference>
<evidence type="ECO:0000313" key="7">
    <source>
        <dbReference type="EMBL" id="QAS83175.1"/>
    </source>
</evidence>
<dbReference type="Gene3D" id="1.20.5.1150">
    <property type="entry name" value="Ribosomal protein S8"/>
    <property type="match status" value="1"/>
</dbReference>
<dbReference type="AlphaFoldDB" id="A0AAE6C5W7"/>
<keyword evidence="3 5" id="KW-0687">Ribonucleoprotein</keyword>
<keyword evidence="2 5" id="KW-0689">Ribosomal protein</keyword>
<dbReference type="PANTHER" id="PTHR21109">
    <property type="entry name" value="MITOCHONDRIAL 28S RIBOSOMAL PROTEIN S21"/>
    <property type="match status" value="1"/>
</dbReference>
<name>A0AAE6C5W7_9HYPH</name>
<dbReference type="RefSeq" id="WP_054185591.1">
    <property type="nucleotide sequence ID" value="NZ_CP035002.1"/>
</dbReference>
<organism evidence="7 8">
    <name type="scientific">Rhizobium acidisoli</name>
    <dbReference type="NCBI Taxonomy" id="1538158"/>
    <lineage>
        <taxon>Bacteria</taxon>
        <taxon>Pseudomonadati</taxon>
        <taxon>Pseudomonadota</taxon>
        <taxon>Alphaproteobacteria</taxon>
        <taxon>Hyphomicrobiales</taxon>
        <taxon>Rhizobiaceae</taxon>
        <taxon>Rhizobium/Agrobacterium group</taxon>
        <taxon>Rhizobium</taxon>
    </lineage>
</organism>
<evidence type="ECO:0000256" key="1">
    <source>
        <dbReference type="ARBA" id="ARBA00006640"/>
    </source>
</evidence>
<gene>
    <name evidence="5 7" type="primary">rpsU</name>
    <name evidence="7" type="ORF">CO657_36005</name>
</gene>
<dbReference type="GO" id="GO:0006412">
    <property type="term" value="P:translation"/>
    <property type="evidence" value="ECO:0007669"/>
    <property type="project" value="UniProtKB-UniRule"/>
</dbReference>
<accession>A0AAE6C5W7</accession>
<evidence type="ECO:0000256" key="4">
    <source>
        <dbReference type="ARBA" id="ARBA00035135"/>
    </source>
</evidence>
<keyword evidence="7" id="KW-0614">Plasmid</keyword>
<dbReference type="PANTHER" id="PTHR21109:SF0">
    <property type="entry name" value="SMALL RIBOSOMAL SUBUNIT PROTEIN BS21M"/>
    <property type="match status" value="1"/>
</dbReference>
<evidence type="ECO:0000256" key="5">
    <source>
        <dbReference type="HAMAP-Rule" id="MF_00358"/>
    </source>
</evidence>
<dbReference type="GO" id="GO:1990904">
    <property type="term" value="C:ribonucleoprotein complex"/>
    <property type="evidence" value="ECO:0007669"/>
    <property type="project" value="UniProtKB-KW"/>
</dbReference>
<dbReference type="Pfam" id="PF01165">
    <property type="entry name" value="Ribosomal_S21"/>
    <property type="match status" value="1"/>
</dbReference>
<dbReference type="HAMAP" id="MF_00358">
    <property type="entry name" value="Ribosomal_bS21"/>
    <property type="match status" value="1"/>
</dbReference>
<protein>
    <recommendedName>
        <fullName evidence="4 5">Small ribosomal subunit protein bS21</fullName>
    </recommendedName>
</protein>
<evidence type="ECO:0000256" key="3">
    <source>
        <dbReference type="ARBA" id="ARBA00023274"/>
    </source>
</evidence>
<sequence>MQVLVRDNNVDQALRFLKKKLQQEGVFREMRLREHYEKPSEKRAREKAEGIRRTRKVALKKLNRELGISAPKKAKPSTRPKPAV</sequence>
<dbReference type="GO" id="GO:0005840">
    <property type="term" value="C:ribosome"/>
    <property type="evidence" value="ECO:0007669"/>
    <property type="project" value="UniProtKB-KW"/>
</dbReference>
<dbReference type="KEGG" id="rad:CO657_36005"/>
<evidence type="ECO:0000256" key="2">
    <source>
        <dbReference type="ARBA" id="ARBA00022980"/>
    </source>
</evidence>
<geneLocation type="plasmid" evidence="8">
    <name>prapfh23d</name>
</geneLocation>
<proteinExistence type="inferred from homology"/>
<dbReference type="PRINTS" id="PR00976">
    <property type="entry name" value="RIBOSOMALS21"/>
</dbReference>
<comment type="similarity">
    <text evidence="1 5 6">Belongs to the bacterial ribosomal protein bS21 family.</text>
</comment>
<dbReference type="Proteomes" id="UP000220927">
    <property type="component" value="Plasmid pRapFH23d"/>
</dbReference>
<dbReference type="InterPro" id="IPR038380">
    <property type="entry name" value="Ribosomal_bS21_sf"/>
</dbReference>
<dbReference type="GO" id="GO:0003735">
    <property type="term" value="F:structural constituent of ribosome"/>
    <property type="evidence" value="ECO:0007669"/>
    <property type="project" value="InterPro"/>
</dbReference>
<keyword evidence="8" id="KW-1185">Reference proteome</keyword>
<dbReference type="InterPro" id="IPR001911">
    <property type="entry name" value="Ribosomal_bS21"/>
</dbReference>